<feature type="compositionally biased region" description="Low complexity" evidence="1">
    <location>
        <begin position="18"/>
        <end position="33"/>
    </location>
</feature>
<evidence type="ECO:0000256" key="1">
    <source>
        <dbReference type="SAM" id="MobiDB-lite"/>
    </source>
</evidence>
<comment type="caution">
    <text evidence="2">The sequence shown here is derived from an EMBL/GenBank/DDBJ whole genome shotgun (WGS) entry which is preliminary data.</text>
</comment>
<accession>A0A1G4B861</accession>
<protein>
    <submittedName>
        <fullName evidence="2">Uncharacterized protein</fullName>
    </submittedName>
</protein>
<keyword evidence="3" id="KW-1185">Reference proteome</keyword>
<organism evidence="2 3">
    <name type="scientific">Colletotrichum orchidophilum</name>
    <dbReference type="NCBI Taxonomy" id="1209926"/>
    <lineage>
        <taxon>Eukaryota</taxon>
        <taxon>Fungi</taxon>
        <taxon>Dikarya</taxon>
        <taxon>Ascomycota</taxon>
        <taxon>Pezizomycotina</taxon>
        <taxon>Sordariomycetes</taxon>
        <taxon>Hypocreomycetidae</taxon>
        <taxon>Glomerellales</taxon>
        <taxon>Glomerellaceae</taxon>
        <taxon>Colletotrichum</taxon>
    </lineage>
</organism>
<feature type="compositionally biased region" description="Polar residues" evidence="1">
    <location>
        <begin position="162"/>
        <end position="177"/>
    </location>
</feature>
<dbReference type="GeneID" id="34560422"/>
<name>A0A1G4B861_9PEZI</name>
<dbReference type="AlphaFoldDB" id="A0A1G4B861"/>
<feature type="compositionally biased region" description="Basic and acidic residues" evidence="1">
    <location>
        <begin position="1"/>
        <end position="12"/>
    </location>
</feature>
<evidence type="ECO:0000313" key="2">
    <source>
        <dbReference type="EMBL" id="OHE97493.1"/>
    </source>
</evidence>
<proteinExistence type="predicted"/>
<dbReference type="EMBL" id="MJBS01000057">
    <property type="protein sequence ID" value="OHE97493.1"/>
    <property type="molecule type" value="Genomic_DNA"/>
</dbReference>
<reference evidence="2 3" key="1">
    <citation type="submission" date="2016-09" db="EMBL/GenBank/DDBJ databases">
        <authorList>
            <person name="Capua I."/>
            <person name="De Benedictis P."/>
            <person name="Joannis T."/>
            <person name="Lombin L.H."/>
            <person name="Cattoli G."/>
        </authorList>
    </citation>
    <scope>NUCLEOTIDE SEQUENCE [LARGE SCALE GENOMIC DNA]</scope>
    <source>
        <strain evidence="2 3">IMI 309357</strain>
    </source>
</reference>
<dbReference type="RefSeq" id="XP_022474646.1">
    <property type="nucleotide sequence ID" value="XM_022618912.1"/>
</dbReference>
<feature type="compositionally biased region" description="Polar residues" evidence="1">
    <location>
        <begin position="193"/>
        <end position="211"/>
    </location>
</feature>
<evidence type="ECO:0000313" key="3">
    <source>
        <dbReference type="Proteomes" id="UP000176998"/>
    </source>
</evidence>
<feature type="region of interest" description="Disordered" evidence="1">
    <location>
        <begin position="154"/>
        <end position="231"/>
    </location>
</feature>
<sequence length="307" mass="33200">MDVTTNERERQRTPAAKSQTDMQSQSQSQPQFQHGNIGSSAICKPPGTSGKPELVIPSPLAVTSQLSPRRHNSNSRHHIMSSCASLLLFVATARCGAAIQSLPFSSPLVHIPVWVSDTDQESTTKTTWVFLNVTLPCSPVRLSASRRTCVCNTHASQGPRPQCTSRPSSAAANNSVFEPSKYPEQRPLLPGLRTSQQKGGSAPSEPTQSGPLHSHHTVYSGSPSSPRDGGRLIERGRAATLCIYEIAILLTLAGRPSKPNAKISPTQPKWPVRTENNLLSPLALVSILRTPRVERLIMAEARRSRSG</sequence>
<feature type="region of interest" description="Disordered" evidence="1">
    <location>
        <begin position="1"/>
        <end position="50"/>
    </location>
</feature>
<dbReference type="Proteomes" id="UP000176998">
    <property type="component" value="Unassembled WGS sequence"/>
</dbReference>
<gene>
    <name evidence="2" type="ORF">CORC01_07275</name>
</gene>